<gene>
    <name evidence="2" type="ORF">UFOVP1656_1</name>
</gene>
<protein>
    <submittedName>
        <fullName evidence="2">Uncharacterized protein</fullName>
    </submittedName>
</protein>
<keyword evidence="1" id="KW-0472">Membrane</keyword>
<name>A0A6J5T4A8_9CAUD</name>
<proteinExistence type="predicted"/>
<organism evidence="2">
    <name type="scientific">uncultured Caudovirales phage</name>
    <dbReference type="NCBI Taxonomy" id="2100421"/>
    <lineage>
        <taxon>Viruses</taxon>
        <taxon>Duplodnaviria</taxon>
        <taxon>Heunggongvirae</taxon>
        <taxon>Uroviricota</taxon>
        <taxon>Caudoviricetes</taxon>
        <taxon>Peduoviridae</taxon>
        <taxon>Maltschvirus</taxon>
        <taxon>Maltschvirus maltsch</taxon>
    </lineage>
</organism>
<sequence>DALTLLLGSTYKAPTGAIMTIGLSLQIMVYMGLISGLVAVISYAKGYRDHVSDMAKIAERRQRRVRSVPFGEDL</sequence>
<keyword evidence="1" id="KW-1133">Transmembrane helix</keyword>
<evidence type="ECO:0000256" key="1">
    <source>
        <dbReference type="SAM" id="Phobius"/>
    </source>
</evidence>
<feature type="non-terminal residue" evidence="2">
    <location>
        <position position="1"/>
    </location>
</feature>
<accession>A0A6J5T4A8</accession>
<evidence type="ECO:0000313" key="2">
    <source>
        <dbReference type="EMBL" id="CAB4222066.1"/>
    </source>
</evidence>
<feature type="transmembrane region" description="Helical" evidence="1">
    <location>
        <begin position="20"/>
        <end position="44"/>
    </location>
</feature>
<keyword evidence="1" id="KW-0812">Transmembrane</keyword>
<dbReference type="EMBL" id="LR797510">
    <property type="protein sequence ID" value="CAB4222066.1"/>
    <property type="molecule type" value="Genomic_DNA"/>
</dbReference>
<reference evidence="2" key="1">
    <citation type="submission" date="2020-05" db="EMBL/GenBank/DDBJ databases">
        <authorList>
            <person name="Chiriac C."/>
            <person name="Salcher M."/>
            <person name="Ghai R."/>
            <person name="Kavagutti S V."/>
        </authorList>
    </citation>
    <scope>NUCLEOTIDE SEQUENCE</scope>
</reference>